<reference evidence="2" key="1">
    <citation type="submission" date="2022-11" db="EMBL/GenBank/DDBJ databases">
        <title>Lysinibacillus irui.</title>
        <authorList>
            <person name="Akintayo S.O."/>
        </authorList>
    </citation>
    <scope>NUCLEOTIDE SEQUENCE</scope>
    <source>
        <strain evidence="2">IRB4-01</strain>
        <plasmid evidence="2">unnamed</plasmid>
    </source>
</reference>
<organism evidence="2 3">
    <name type="scientific">Lysinibacillus irui</name>
    <dbReference type="NCBI Taxonomy" id="2998077"/>
    <lineage>
        <taxon>Bacteria</taxon>
        <taxon>Bacillati</taxon>
        <taxon>Bacillota</taxon>
        <taxon>Bacilli</taxon>
        <taxon>Bacillales</taxon>
        <taxon>Bacillaceae</taxon>
        <taxon>Lysinibacillus</taxon>
    </lineage>
</organism>
<dbReference type="EMBL" id="CP113528">
    <property type="protein sequence ID" value="WDV09247.1"/>
    <property type="molecule type" value="Genomic_DNA"/>
</dbReference>
<dbReference type="Proteomes" id="UP001219585">
    <property type="component" value="Plasmid unnamed"/>
</dbReference>
<dbReference type="RefSeq" id="WP_274797467.1">
    <property type="nucleotide sequence ID" value="NZ_CP113528.1"/>
</dbReference>
<evidence type="ECO:0000256" key="1">
    <source>
        <dbReference type="SAM" id="MobiDB-lite"/>
    </source>
</evidence>
<evidence type="ECO:0000313" key="2">
    <source>
        <dbReference type="EMBL" id="WDV09247.1"/>
    </source>
</evidence>
<evidence type="ECO:0000313" key="3">
    <source>
        <dbReference type="Proteomes" id="UP001219585"/>
    </source>
</evidence>
<feature type="region of interest" description="Disordered" evidence="1">
    <location>
        <begin position="1"/>
        <end position="41"/>
    </location>
</feature>
<keyword evidence="2" id="KW-0614">Plasmid</keyword>
<sequence length="365" mass="42174">MSQELTLFDLGVEDTTQSEEQKKKESSKKSSVVKSTPAPKKKEEPLLVNAEWTIHFATDRFYVSDFVDEMPEEGITLEVLREGIERHFPQFSAARTKWDYDKDKKQLFPDAFAGSKGADSKEGRFTPSFFISAEDAFEANNFYRYILSGDNKVLSVHQSICGTMITPTKGVSEATKAKALKDLGLNEITECPITPATFEWSLPKIENKILRQIIGFFRSFIHEEAEYEVALKIYWDLKKEKYVVDCPKQVVTAINIELQHSEEFTGKNATRYIPVMEVHSHNVMRAFFSEIDDSDEQAFNTTFGVFGVFGRLNRKQYEMVFRAKMRDDVIEIHPEQLFDLEEDRRDYSYPKHWKSNVTTMGGFYL</sequence>
<dbReference type="AlphaFoldDB" id="A0AAJ5RS73"/>
<protein>
    <submittedName>
        <fullName evidence="2">Uncharacterized protein</fullName>
    </submittedName>
</protein>
<name>A0AAJ5RS73_9BACI</name>
<proteinExistence type="predicted"/>
<dbReference type="KEGG" id="liu:OU989_23450"/>
<feature type="compositionally biased region" description="Basic and acidic residues" evidence="1">
    <location>
        <begin position="19"/>
        <end position="28"/>
    </location>
</feature>
<geneLocation type="plasmid" evidence="2 3">
    <name>unnamed</name>
</geneLocation>
<accession>A0AAJ5RS73</accession>
<gene>
    <name evidence="2" type="ORF">OU989_23450</name>
</gene>
<feature type="compositionally biased region" description="Low complexity" evidence="1">
    <location>
        <begin position="29"/>
        <end position="38"/>
    </location>
</feature>